<dbReference type="EMBL" id="VZAD01000034">
    <property type="protein sequence ID" value="MQP11082.1"/>
    <property type="molecule type" value="Genomic_DNA"/>
</dbReference>
<keyword evidence="2" id="KW-0378">Hydrolase</keyword>
<gene>
    <name evidence="2" type="ORF">F7D20_03695</name>
</gene>
<evidence type="ECO:0000313" key="2">
    <source>
        <dbReference type="EMBL" id="MQP11082.1"/>
    </source>
</evidence>
<reference evidence="2 3" key="1">
    <citation type="submission" date="2019-09" db="EMBL/GenBank/DDBJ databases">
        <title>Distinct polysaccharide growth profiles of human intestinal Prevotella copri isolates.</title>
        <authorList>
            <person name="Fehlner-Peach H."/>
            <person name="Magnabosco C."/>
            <person name="Raghavan V."/>
            <person name="Scher J.U."/>
            <person name="Tett A."/>
            <person name="Cox L.M."/>
            <person name="Gottsegen C."/>
            <person name="Watters A."/>
            <person name="Wiltshire- Gordon J.D."/>
            <person name="Segata N."/>
            <person name="Bonneau R."/>
            <person name="Littman D.R."/>
        </authorList>
    </citation>
    <scope>NUCLEOTIDE SEQUENCE [LARGE SCALE GENOMIC DNA]</scope>
    <source>
        <strain evidence="3">iAQ1173</strain>
    </source>
</reference>
<dbReference type="SUPFAM" id="SSF56219">
    <property type="entry name" value="DNase I-like"/>
    <property type="match status" value="1"/>
</dbReference>
<dbReference type="AlphaFoldDB" id="A0A6A7W9H5"/>
<dbReference type="PANTHER" id="PTHR42834:SF1">
    <property type="entry name" value="ENDONUCLEASE_EXONUCLEASE_PHOSPHATASE FAMILY PROTEIN (AFU_ORTHOLOGUE AFUA_3G09210)"/>
    <property type="match status" value="1"/>
</dbReference>
<name>A0A6A7W9H5_9BACT</name>
<dbReference type="GO" id="GO:0004519">
    <property type="term" value="F:endonuclease activity"/>
    <property type="evidence" value="ECO:0007669"/>
    <property type="project" value="UniProtKB-KW"/>
</dbReference>
<comment type="caution">
    <text evidence="2">The sequence shown here is derived from an EMBL/GenBank/DDBJ whole genome shotgun (WGS) entry which is preliminary data.</text>
</comment>
<dbReference type="PANTHER" id="PTHR42834">
    <property type="entry name" value="ENDONUCLEASE/EXONUCLEASE/PHOSPHATASE FAMILY PROTEIN (AFU_ORTHOLOGUE AFUA_3G09210)"/>
    <property type="match status" value="1"/>
</dbReference>
<feature type="domain" description="Endonuclease/exonuclease/phosphatase" evidence="1">
    <location>
        <begin position="16"/>
        <end position="314"/>
    </location>
</feature>
<dbReference type="InterPro" id="IPR005135">
    <property type="entry name" value="Endo/exonuclease/phosphatase"/>
</dbReference>
<keyword evidence="2" id="KW-0540">Nuclease</keyword>
<keyword evidence="3" id="KW-1185">Reference proteome</keyword>
<keyword evidence="2" id="KW-0255">Endonuclease</keyword>
<proteinExistence type="predicted"/>
<sequence>MFLALLLSSLLTFVELNCENLFDTRHDSLKNDMEFTPEGSYHWTRTRYWRKLNNLAKELVALGEKGNKEWEIPDLVALCEVENDTVMTDLTKRSLLRLAGYEYLMTSSPDERGIDVALMYLPSSFCPLRSYPIRIKSLAGMRPTRDILYVSGLLLGGDTLHVFVVHAPSRRGGETVSRPFRMQVAKQLNEAVDSIYTLSKEASIIVAGDFNDYSDSPALLSLRAGSRLTEVSQQAMGRHGAKATYRWHGEWRSLDHILCSPPVARCSVECYVGDLPFLMEEDERYGGYHPKRTYLGPRYLGGYSDHLPLVFRFERKDD</sequence>
<dbReference type="InterPro" id="IPR036691">
    <property type="entry name" value="Endo/exonu/phosph_ase_sf"/>
</dbReference>
<organism evidence="2 3">
    <name type="scientific">Segatella copri</name>
    <dbReference type="NCBI Taxonomy" id="165179"/>
    <lineage>
        <taxon>Bacteria</taxon>
        <taxon>Pseudomonadati</taxon>
        <taxon>Bacteroidota</taxon>
        <taxon>Bacteroidia</taxon>
        <taxon>Bacteroidales</taxon>
        <taxon>Prevotellaceae</taxon>
        <taxon>Segatella</taxon>
    </lineage>
</organism>
<keyword evidence="2" id="KW-0269">Exonuclease</keyword>
<dbReference type="Pfam" id="PF19580">
    <property type="entry name" value="Exo_endo_phos_3"/>
    <property type="match status" value="1"/>
</dbReference>
<evidence type="ECO:0000259" key="1">
    <source>
        <dbReference type="Pfam" id="PF19580"/>
    </source>
</evidence>
<accession>A0A6A7W9H5</accession>
<dbReference type="Gene3D" id="3.60.10.10">
    <property type="entry name" value="Endonuclease/exonuclease/phosphatase"/>
    <property type="match status" value="1"/>
</dbReference>
<evidence type="ECO:0000313" key="3">
    <source>
        <dbReference type="Proteomes" id="UP000384372"/>
    </source>
</evidence>
<dbReference type="OrthoDB" id="9802724at2"/>
<dbReference type="RefSeq" id="WP_158462888.1">
    <property type="nucleotide sequence ID" value="NZ_VZAD01000034.1"/>
</dbReference>
<protein>
    <submittedName>
        <fullName evidence="2">Endonuclease/exonuclease/phosphatase family protein</fullName>
    </submittedName>
</protein>
<dbReference type="Proteomes" id="UP000384372">
    <property type="component" value="Unassembled WGS sequence"/>
</dbReference>
<dbReference type="GO" id="GO:0004527">
    <property type="term" value="F:exonuclease activity"/>
    <property type="evidence" value="ECO:0007669"/>
    <property type="project" value="UniProtKB-KW"/>
</dbReference>